<proteinExistence type="predicted"/>
<evidence type="ECO:0000313" key="5">
    <source>
        <dbReference type="EMBL" id="GEQ54365.1"/>
    </source>
</evidence>
<feature type="domain" description="PRD" evidence="3">
    <location>
        <begin position="171"/>
        <end position="278"/>
    </location>
</feature>
<evidence type="ECO:0000313" key="7">
    <source>
        <dbReference type="Proteomes" id="UP000886607"/>
    </source>
</evidence>
<dbReference type="AlphaFoldDB" id="A0AAN4RL52"/>
<keyword evidence="7" id="KW-1185">Reference proteome</keyword>
<sequence length="473" mass="55854">MRLLNLLDKDHKVQVRIFDYFLKKERTIKIKELNDQIDVSYPTLQKSITALTVALREFDIEADLVKKNSDYLQLFLPNHFSVKNFLYTYLKQALDYKLLVSIFQEKVISITKLALENNVSEASIFRRLKVINQLLEEFGIQFKNKKLTGSELQIQLFYFQLFNGVIPTERLDTLITNTAIKNLINVIENQFQLQFTKKQEQMMLLRLHIMQRRLDYRQIPKYDISQDILQQIEKDGFYQELKNILARFLSRFALSGTNYEAIYLYLFFITEGLLPQESKWWIESPFIQYFLAIDKKIYQTITKEIEYDKTFATFLLQNHVKIVFYKGEISFNEEDTLLLSDIDVQAMDQCMSIVEKELSRKVSHSQWEMLDHSYGLIWDIHHRRQQKEVLVGVVDDGSLQAEEAFRFIKQTLASMPHVTVKKAKKRAYDLLIAAVYTDLQEFDYQKVYLLTGVLSPFEAERLKQAAAAIIKEK</sequence>
<organism evidence="5 6">
    <name type="scientific">Tetragenococcus koreensis</name>
    <dbReference type="NCBI Taxonomy" id="290335"/>
    <lineage>
        <taxon>Bacteria</taxon>
        <taxon>Bacillati</taxon>
        <taxon>Bacillota</taxon>
        <taxon>Bacilli</taxon>
        <taxon>Lactobacillales</taxon>
        <taxon>Enterococcaceae</taxon>
        <taxon>Tetragenococcus</taxon>
    </lineage>
</organism>
<evidence type="ECO:0000259" key="3">
    <source>
        <dbReference type="PROSITE" id="PS51372"/>
    </source>
</evidence>
<comment type="caution">
    <text evidence="5">The sequence shown here is derived from an EMBL/GenBank/DDBJ whole genome shotgun (WGS) entry which is preliminary data.</text>
</comment>
<dbReference type="PROSITE" id="PS51372">
    <property type="entry name" value="PRD_2"/>
    <property type="match status" value="1"/>
</dbReference>
<protein>
    <submittedName>
        <fullName evidence="5">DNA-binding protein</fullName>
    </submittedName>
</protein>
<accession>A0AAN4RL52</accession>
<dbReference type="GO" id="GO:0006355">
    <property type="term" value="P:regulation of DNA-templated transcription"/>
    <property type="evidence" value="ECO:0007669"/>
    <property type="project" value="InterPro"/>
</dbReference>
<evidence type="ECO:0000256" key="2">
    <source>
        <dbReference type="ARBA" id="ARBA00023163"/>
    </source>
</evidence>
<keyword evidence="5" id="KW-0238">DNA-binding</keyword>
<evidence type="ECO:0000256" key="1">
    <source>
        <dbReference type="ARBA" id="ARBA00023015"/>
    </source>
</evidence>
<dbReference type="Proteomes" id="UP000886597">
    <property type="component" value="Unassembled WGS sequence"/>
</dbReference>
<gene>
    <name evidence="4" type="ORF">TK11N_12130</name>
    <name evidence="5" type="ORF">TK2N_12090</name>
</gene>
<reference evidence="5" key="1">
    <citation type="submission" date="2019-08" db="EMBL/GenBank/DDBJ databases">
        <authorList>
            <person name="Ishikawa M."/>
            <person name="Suzuki T."/>
            <person name="Matsutani M."/>
        </authorList>
    </citation>
    <scope>NUCLEOTIDE SEQUENCE</scope>
    <source>
        <strain evidence="5">7C1</strain>
        <strain evidence="4">8C4</strain>
    </source>
</reference>
<evidence type="ECO:0000313" key="4">
    <source>
        <dbReference type="EMBL" id="GEQ49361.1"/>
    </source>
</evidence>
<evidence type="ECO:0000313" key="6">
    <source>
        <dbReference type="Proteomes" id="UP000886597"/>
    </source>
</evidence>
<dbReference type="Pfam" id="PF05043">
    <property type="entry name" value="Mga"/>
    <property type="match status" value="1"/>
</dbReference>
<dbReference type="RefSeq" id="WP_202583924.1">
    <property type="nucleotide sequence ID" value="NZ_BKBO01000016.1"/>
</dbReference>
<dbReference type="EMBL" id="BKBO01000016">
    <property type="protein sequence ID" value="GEQ49361.1"/>
    <property type="molecule type" value="Genomic_DNA"/>
</dbReference>
<dbReference type="Gene3D" id="1.10.10.10">
    <property type="entry name" value="Winged helix-like DNA-binding domain superfamily/Winged helix DNA-binding domain"/>
    <property type="match status" value="1"/>
</dbReference>
<dbReference type="InterPro" id="IPR036388">
    <property type="entry name" value="WH-like_DNA-bd_sf"/>
</dbReference>
<reference evidence="5" key="2">
    <citation type="journal article" date="2020" name="Int. Dairy J.">
        <title>Lactic acid bacterial diversity in Brie cheese focusing on salt concentration and pH of isolation medium and characterisation of halophilic and alkaliphilic lactic acid bacterial isolates.</title>
        <authorList>
            <person name="Unno R."/>
            <person name="Matsutani M."/>
            <person name="Suzuki T."/>
            <person name="Kodama K."/>
            <person name="Matsushita H."/>
            <person name="Yamasato K."/>
            <person name="Koizumi Y."/>
            <person name="Ishikawa M."/>
        </authorList>
    </citation>
    <scope>NUCLEOTIDE SEQUENCE</scope>
    <source>
        <strain evidence="5">7C1</strain>
        <strain evidence="4">8C4</strain>
    </source>
</reference>
<keyword evidence="2" id="KW-0804">Transcription</keyword>
<dbReference type="GO" id="GO:0003677">
    <property type="term" value="F:DNA binding"/>
    <property type="evidence" value="ECO:0007669"/>
    <property type="project" value="UniProtKB-KW"/>
</dbReference>
<dbReference type="PANTHER" id="PTHR30185:SF18">
    <property type="entry name" value="TRANSCRIPTIONAL REGULATOR MTLR"/>
    <property type="match status" value="1"/>
</dbReference>
<dbReference type="InterPro" id="IPR050661">
    <property type="entry name" value="BglG_antiterminators"/>
</dbReference>
<name>A0AAN4RL52_9ENTE</name>
<keyword evidence="1" id="KW-0805">Transcription regulation</keyword>
<dbReference type="InterPro" id="IPR007737">
    <property type="entry name" value="Mga_HTH"/>
</dbReference>
<dbReference type="InterPro" id="IPR011608">
    <property type="entry name" value="PRD"/>
</dbReference>
<dbReference type="PANTHER" id="PTHR30185">
    <property type="entry name" value="CRYPTIC BETA-GLUCOSIDE BGL OPERON ANTITERMINATOR"/>
    <property type="match status" value="1"/>
</dbReference>
<dbReference type="EMBL" id="BKBQ01000016">
    <property type="protein sequence ID" value="GEQ54365.1"/>
    <property type="molecule type" value="Genomic_DNA"/>
</dbReference>
<dbReference type="Proteomes" id="UP000886607">
    <property type="component" value="Unassembled WGS sequence"/>
</dbReference>